<dbReference type="OrthoDB" id="2408877at2759"/>
<dbReference type="InterPro" id="IPR027806">
    <property type="entry name" value="HARBI1_dom"/>
</dbReference>
<keyword evidence="7" id="KW-0539">Nucleus</keyword>
<organism evidence="10 11">
    <name type="scientific">Pisolithus microcarpus 441</name>
    <dbReference type="NCBI Taxonomy" id="765257"/>
    <lineage>
        <taxon>Eukaryota</taxon>
        <taxon>Fungi</taxon>
        <taxon>Dikarya</taxon>
        <taxon>Basidiomycota</taxon>
        <taxon>Agaricomycotina</taxon>
        <taxon>Agaricomycetes</taxon>
        <taxon>Agaricomycetidae</taxon>
        <taxon>Boletales</taxon>
        <taxon>Sclerodermatineae</taxon>
        <taxon>Pisolithaceae</taxon>
        <taxon>Pisolithus</taxon>
    </lineage>
</organism>
<reference evidence="10 11" key="1">
    <citation type="submission" date="2014-04" db="EMBL/GenBank/DDBJ databases">
        <authorList>
            <consortium name="DOE Joint Genome Institute"/>
            <person name="Kuo A."/>
            <person name="Kohler A."/>
            <person name="Costa M.D."/>
            <person name="Nagy L.G."/>
            <person name="Floudas D."/>
            <person name="Copeland A."/>
            <person name="Barry K.W."/>
            <person name="Cichocki N."/>
            <person name="Veneault-Fourrey C."/>
            <person name="LaButti K."/>
            <person name="Lindquist E.A."/>
            <person name="Lipzen A."/>
            <person name="Lundell T."/>
            <person name="Morin E."/>
            <person name="Murat C."/>
            <person name="Sun H."/>
            <person name="Tunlid A."/>
            <person name="Henrissat B."/>
            <person name="Grigoriev I.V."/>
            <person name="Hibbett D.S."/>
            <person name="Martin F."/>
            <person name="Nordberg H.P."/>
            <person name="Cantor M.N."/>
            <person name="Hua S.X."/>
        </authorList>
    </citation>
    <scope>NUCLEOTIDE SEQUENCE [LARGE SCALE GENOMIC DNA]</scope>
    <source>
        <strain evidence="10 11">441</strain>
    </source>
</reference>
<comment type="subcellular location">
    <subcellularLocation>
        <location evidence="2">Nucleus</location>
    </subcellularLocation>
</comment>
<keyword evidence="5" id="KW-0479">Metal-binding</keyword>
<evidence type="ECO:0000256" key="6">
    <source>
        <dbReference type="ARBA" id="ARBA00022801"/>
    </source>
</evidence>
<comment type="cofactor">
    <cofactor evidence="1">
        <name>a divalent metal cation</name>
        <dbReference type="ChEBI" id="CHEBI:60240"/>
    </cofactor>
</comment>
<evidence type="ECO:0000256" key="3">
    <source>
        <dbReference type="ARBA" id="ARBA00006958"/>
    </source>
</evidence>
<dbReference type="PANTHER" id="PTHR22930:SF85">
    <property type="entry name" value="GH03217P-RELATED"/>
    <property type="match status" value="1"/>
</dbReference>
<keyword evidence="4" id="KW-0540">Nuclease</keyword>
<dbReference type="GO" id="GO:0004518">
    <property type="term" value="F:nuclease activity"/>
    <property type="evidence" value="ECO:0007669"/>
    <property type="project" value="UniProtKB-KW"/>
</dbReference>
<feature type="region of interest" description="Disordered" evidence="8">
    <location>
        <begin position="33"/>
        <end position="52"/>
    </location>
</feature>
<evidence type="ECO:0000256" key="4">
    <source>
        <dbReference type="ARBA" id="ARBA00022722"/>
    </source>
</evidence>
<reference evidence="11" key="2">
    <citation type="submission" date="2015-01" db="EMBL/GenBank/DDBJ databases">
        <title>Evolutionary Origins and Diversification of the Mycorrhizal Mutualists.</title>
        <authorList>
            <consortium name="DOE Joint Genome Institute"/>
            <consortium name="Mycorrhizal Genomics Consortium"/>
            <person name="Kohler A."/>
            <person name="Kuo A."/>
            <person name="Nagy L.G."/>
            <person name="Floudas D."/>
            <person name="Copeland A."/>
            <person name="Barry K.W."/>
            <person name="Cichocki N."/>
            <person name="Veneault-Fourrey C."/>
            <person name="LaButti K."/>
            <person name="Lindquist E.A."/>
            <person name="Lipzen A."/>
            <person name="Lundell T."/>
            <person name="Morin E."/>
            <person name="Murat C."/>
            <person name="Riley R."/>
            <person name="Ohm R."/>
            <person name="Sun H."/>
            <person name="Tunlid A."/>
            <person name="Henrissat B."/>
            <person name="Grigoriev I.V."/>
            <person name="Hibbett D.S."/>
            <person name="Martin F."/>
        </authorList>
    </citation>
    <scope>NUCLEOTIDE SEQUENCE [LARGE SCALE GENOMIC DNA]</scope>
    <source>
        <strain evidence="11">441</strain>
    </source>
</reference>
<dbReference type="GO" id="GO:0046872">
    <property type="term" value="F:metal ion binding"/>
    <property type="evidence" value="ECO:0007669"/>
    <property type="project" value="UniProtKB-KW"/>
</dbReference>
<dbReference type="InterPro" id="IPR045249">
    <property type="entry name" value="HARBI1-like"/>
</dbReference>
<evidence type="ECO:0000256" key="2">
    <source>
        <dbReference type="ARBA" id="ARBA00004123"/>
    </source>
</evidence>
<evidence type="ECO:0000256" key="8">
    <source>
        <dbReference type="SAM" id="MobiDB-lite"/>
    </source>
</evidence>
<comment type="similarity">
    <text evidence="3">Belongs to the HARBI1 family.</text>
</comment>
<proteinExistence type="inferred from homology"/>
<evidence type="ECO:0000256" key="7">
    <source>
        <dbReference type="ARBA" id="ARBA00023242"/>
    </source>
</evidence>
<protein>
    <recommendedName>
        <fullName evidence="9">DDE Tnp4 domain-containing protein</fullName>
    </recommendedName>
</protein>
<dbReference type="PANTHER" id="PTHR22930">
    <property type="match status" value="1"/>
</dbReference>
<evidence type="ECO:0000313" key="10">
    <source>
        <dbReference type="EMBL" id="KIK16304.1"/>
    </source>
</evidence>
<dbReference type="Pfam" id="PF13359">
    <property type="entry name" value="DDE_Tnp_4"/>
    <property type="match status" value="1"/>
</dbReference>
<accession>A0A0C9YR29</accession>
<dbReference type="GO" id="GO:0005634">
    <property type="term" value="C:nucleus"/>
    <property type="evidence" value="ECO:0007669"/>
    <property type="project" value="UniProtKB-SubCell"/>
</dbReference>
<keyword evidence="11" id="KW-1185">Reference proteome</keyword>
<sequence length="450" mass="51398">MILDDLASACVDLQLSRYHDLVCIAVDLLDASDSDSDANSQPSDTSSNGTDMSLDSSLSDFTLDSLLSLLETSEASFVAELTLNHNHFLAAENVILALTDEVEKSHYLATWKKAPHALQLQLLKEWCLNNNLKKFHRKLCVDPDVFAKLVERVELHPIFSNNSNNQQLLVAVQLAIFLNGVGHYGNSATMEDIAEWAGVSLGTVYNCYRCVMIALLQQHDNVIHFDPMELEDQEERDQAKRWVESHSCPEWRGGFLCVDRSPINLFQKPGWHSEGFFDHKSRYSLSAQVIILPHNLQIVDYVISIPGSLHDSNTFSRTRIYRHPETFLGADEWIWADSTYPSLLWCVIPFKQSSTETMPNAHKVFNQHLSKICIRSEHFYGSLKGRFQSLREMRFQIQNQWDLEFANMWVCCCLILHNMILEVEEDLGIVSSNIEYMEEASMWGVPLVHE</sequence>
<keyword evidence="6" id="KW-0378">Hydrolase</keyword>
<name>A0A0C9YR29_9AGAM</name>
<evidence type="ECO:0000256" key="1">
    <source>
        <dbReference type="ARBA" id="ARBA00001968"/>
    </source>
</evidence>
<dbReference type="Proteomes" id="UP000054018">
    <property type="component" value="Unassembled WGS sequence"/>
</dbReference>
<dbReference type="GO" id="GO:0016787">
    <property type="term" value="F:hydrolase activity"/>
    <property type="evidence" value="ECO:0007669"/>
    <property type="project" value="UniProtKB-KW"/>
</dbReference>
<evidence type="ECO:0000256" key="5">
    <source>
        <dbReference type="ARBA" id="ARBA00022723"/>
    </source>
</evidence>
<dbReference type="EMBL" id="KN833862">
    <property type="protein sequence ID" value="KIK16304.1"/>
    <property type="molecule type" value="Genomic_DNA"/>
</dbReference>
<dbReference type="AlphaFoldDB" id="A0A0C9YR29"/>
<evidence type="ECO:0000259" key="9">
    <source>
        <dbReference type="Pfam" id="PF13359"/>
    </source>
</evidence>
<feature type="domain" description="DDE Tnp4" evidence="9">
    <location>
        <begin position="267"/>
        <end position="418"/>
    </location>
</feature>
<gene>
    <name evidence="10" type="ORF">PISMIDRAFT_15933</name>
</gene>
<dbReference type="HOGENOM" id="CLU_018552_2_1_1"/>
<evidence type="ECO:0000313" key="11">
    <source>
        <dbReference type="Proteomes" id="UP000054018"/>
    </source>
</evidence>